<dbReference type="InterPro" id="IPR003838">
    <property type="entry name" value="ABC3_permease_C"/>
</dbReference>
<dbReference type="Proteomes" id="UP001302349">
    <property type="component" value="Chromosome"/>
</dbReference>
<feature type="domain" description="MacB-like periplasmic core" evidence="8">
    <location>
        <begin position="102"/>
        <end position="323"/>
    </location>
</feature>
<dbReference type="Pfam" id="PF12704">
    <property type="entry name" value="MacB_PCD"/>
    <property type="match status" value="1"/>
</dbReference>
<evidence type="ECO:0000256" key="2">
    <source>
        <dbReference type="ARBA" id="ARBA00022475"/>
    </source>
</evidence>
<dbReference type="InterPro" id="IPR025857">
    <property type="entry name" value="MacB_PCD"/>
</dbReference>
<dbReference type="RefSeq" id="WP_317491738.1">
    <property type="nucleotide sequence ID" value="NZ_CP136051.1"/>
</dbReference>
<feature type="transmembrane region" description="Helical" evidence="6">
    <location>
        <begin position="103"/>
        <end position="123"/>
    </location>
</feature>
<dbReference type="InterPro" id="IPR050250">
    <property type="entry name" value="Macrolide_Exporter_MacB"/>
</dbReference>
<organism evidence="9 10">
    <name type="scientific">Imperialibacter roseus</name>
    <dbReference type="NCBI Taxonomy" id="1324217"/>
    <lineage>
        <taxon>Bacteria</taxon>
        <taxon>Pseudomonadati</taxon>
        <taxon>Bacteroidota</taxon>
        <taxon>Cytophagia</taxon>
        <taxon>Cytophagales</taxon>
        <taxon>Flammeovirgaceae</taxon>
        <taxon>Imperialibacter</taxon>
    </lineage>
</organism>
<proteinExistence type="predicted"/>
<dbReference type="EMBL" id="CP136051">
    <property type="protein sequence ID" value="WOK09117.1"/>
    <property type="molecule type" value="Genomic_DNA"/>
</dbReference>
<comment type="subcellular location">
    <subcellularLocation>
        <location evidence="1">Cell membrane</location>
        <topology evidence="1">Multi-pass membrane protein</topology>
    </subcellularLocation>
</comment>
<evidence type="ECO:0000256" key="1">
    <source>
        <dbReference type="ARBA" id="ARBA00004651"/>
    </source>
</evidence>
<gene>
    <name evidence="9" type="ORF">RT717_10770</name>
</gene>
<evidence type="ECO:0000259" key="8">
    <source>
        <dbReference type="Pfam" id="PF12704"/>
    </source>
</evidence>
<evidence type="ECO:0000256" key="5">
    <source>
        <dbReference type="ARBA" id="ARBA00023136"/>
    </source>
</evidence>
<keyword evidence="3 6" id="KW-0812">Transmembrane</keyword>
<feature type="transmembrane region" description="Helical" evidence="6">
    <location>
        <begin position="457"/>
        <end position="480"/>
    </location>
</feature>
<feature type="transmembrane region" description="Helical" evidence="6">
    <location>
        <begin position="414"/>
        <end position="437"/>
    </location>
</feature>
<evidence type="ECO:0000256" key="3">
    <source>
        <dbReference type="ARBA" id="ARBA00022692"/>
    </source>
</evidence>
<dbReference type="InterPro" id="IPR047699">
    <property type="entry name" value="Permease_put_prefix"/>
</dbReference>
<feature type="transmembrane region" description="Helical" evidence="6">
    <location>
        <begin position="363"/>
        <end position="385"/>
    </location>
</feature>
<evidence type="ECO:0000259" key="7">
    <source>
        <dbReference type="Pfam" id="PF02687"/>
    </source>
</evidence>
<evidence type="ECO:0000313" key="10">
    <source>
        <dbReference type="Proteomes" id="UP001302349"/>
    </source>
</evidence>
<feature type="transmembrane region" description="Helical" evidence="6">
    <location>
        <begin position="832"/>
        <end position="852"/>
    </location>
</feature>
<keyword evidence="4 6" id="KW-1133">Transmembrane helix</keyword>
<keyword evidence="2" id="KW-1003">Cell membrane</keyword>
<accession>A0ABZ0IX79</accession>
<reference evidence="9 10" key="1">
    <citation type="journal article" date="2023" name="Microbiol. Resour. Announc.">
        <title>Complete Genome Sequence of Imperialibacter roseus strain P4T.</title>
        <authorList>
            <person name="Tizabi D.R."/>
            <person name="Bachvaroff T."/>
            <person name="Hill R.T."/>
        </authorList>
    </citation>
    <scope>NUCLEOTIDE SEQUENCE [LARGE SCALE GENOMIC DNA]</scope>
    <source>
        <strain evidence="9 10">P4T</strain>
    </source>
</reference>
<feature type="transmembrane region" description="Helical" evidence="6">
    <location>
        <begin position="745"/>
        <end position="765"/>
    </location>
</feature>
<feature type="domain" description="ABC3 transporter permease C-terminal" evidence="7">
    <location>
        <begin position="369"/>
        <end position="478"/>
    </location>
</feature>
<evidence type="ECO:0000256" key="4">
    <source>
        <dbReference type="ARBA" id="ARBA00022989"/>
    </source>
</evidence>
<name>A0ABZ0IX79_9BACT</name>
<dbReference type="Pfam" id="PF02687">
    <property type="entry name" value="FtsX"/>
    <property type="match status" value="2"/>
</dbReference>
<feature type="domain" description="ABC3 transporter permease C-terminal" evidence="7">
    <location>
        <begin position="748"/>
        <end position="862"/>
    </location>
</feature>
<protein>
    <submittedName>
        <fullName evidence="9">ABC transporter permease</fullName>
    </submittedName>
</protein>
<evidence type="ECO:0000256" key="6">
    <source>
        <dbReference type="SAM" id="Phobius"/>
    </source>
</evidence>
<dbReference type="PANTHER" id="PTHR30572:SF18">
    <property type="entry name" value="ABC-TYPE MACROLIDE FAMILY EXPORT SYSTEM PERMEASE COMPONENT 2"/>
    <property type="match status" value="1"/>
</dbReference>
<evidence type="ECO:0000313" key="9">
    <source>
        <dbReference type="EMBL" id="WOK09117.1"/>
    </source>
</evidence>
<keyword evidence="10" id="KW-1185">Reference proteome</keyword>
<sequence>MSNKPIEKSIPSPPKWLLTFLRWFCDPDLLEDVEGDLTELFERRAESSSTRARWLFALDVLKLLRPGIVKNVAFVTTQNNNAMLFNHIKMAIRHALRYKGYTVLNLFGLIVGLTSSMLILLWVNDEVEKDQFHVNADRIYQVWRNMYQANGEVITTGSIPGPLGDALANNYPEVDEVTYYSWELELLFRLDENVSYEKGRYVSPEFFSIFSFPFAAGDPASALKDPHSVVISEKLAKKYFGESWKTAALSKVIKIDESQEFTVSGIFEDIGSQSSMTFDFVLPAHEYIARNEWIKSWFNGGFSIYFTVKPGADLAAVQQRIEQEINKNTDNAADERLMVLKATDTYLHSNFKNGVPSGGRVQYVRILTIIAIFLLVISCINFMNLATARASRRTKEIGVRKVLGAQRRTLGQQFMVESFMITIVAALLSIGCVLLIIPYFNGLTDKQLYLDFTDARFWMGIFALIAVTGLLSGSYPALLLPSFKVTNSLKGAVRQSASSIYFRNGLVVFQFALSIILIIGSLVVARQMNFVLHKNLGLDKENMAYLYMPQDLANRRDVYRTELLNIPEVKEVSFASGNPLQYGRSTGSSQWDGKDPNAEIEVNVLMVDLGFFSSMGMEIVDGRDFSKDFASDTANYIINEVMADIMGFNEPLGQNLSIWGSKGKVIGIVKNFHMQSLYEPIAPVIVTYNPSYTSVALIRLQNDIPKAIAGIEKVTTALSPAFPFQYEFMDTSYAASYRTEMSLSALVNIFAIVSIFISCLGLFGLSSFSADLRSKEIGIRKVHGASVAGLVMLLSRDYARLMIVAFVLAAPVAWYYMQEWLNGFAFRTDLTLTAFLLAGLTAFVVGALTVSVKSYQAASVNPTRTLKDE</sequence>
<feature type="transmembrane region" description="Helical" evidence="6">
    <location>
        <begin position="798"/>
        <end position="817"/>
    </location>
</feature>
<keyword evidence="5 6" id="KW-0472">Membrane</keyword>
<dbReference type="NCBIfam" id="NF038404">
    <property type="entry name" value="perm_prefix_2"/>
    <property type="match status" value="1"/>
</dbReference>
<dbReference type="PANTHER" id="PTHR30572">
    <property type="entry name" value="MEMBRANE COMPONENT OF TRANSPORTER-RELATED"/>
    <property type="match status" value="1"/>
</dbReference>
<feature type="transmembrane region" description="Helical" evidence="6">
    <location>
        <begin position="501"/>
        <end position="525"/>
    </location>
</feature>